<reference evidence="1 2" key="1">
    <citation type="submission" date="2019-02" db="EMBL/GenBank/DDBJ databases">
        <title>Deep-cultivation of Planctomycetes and their phenomic and genomic characterization uncovers novel biology.</title>
        <authorList>
            <person name="Wiegand S."/>
            <person name="Jogler M."/>
            <person name="Boedeker C."/>
            <person name="Pinto D."/>
            <person name="Vollmers J."/>
            <person name="Rivas-Marin E."/>
            <person name="Kohn T."/>
            <person name="Peeters S.H."/>
            <person name="Heuer A."/>
            <person name="Rast P."/>
            <person name="Oberbeckmann S."/>
            <person name="Bunk B."/>
            <person name="Jeske O."/>
            <person name="Meyerdierks A."/>
            <person name="Storesund J.E."/>
            <person name="Kallscheuer N."/>
            <person name="Luecker S."/>
            <person name="Lage O.M."/>
            <person name="Pohl T."/>
            <person name="Merkel B.J."/>
            <person name="Hornburger P."/>
            <person name="Mueller R.-W."/>
            <person name="Bruemmer F."/>
            <person name="Labrenz M."/>
            <person name="Spormann A.M."/>
            <person name="Op den Camp H."/>
            <person name="Overmann J."/>
            <person name="Amann R."/>
            <person name="Jetten M.S.M."/>
            <person name="Mascher T."/>
            <person name="Medema M.H."/>
            <person name="Devos D.P."/>
            <person name="Kaster A.-K."/>
            <person name="Ovreas L."/>
            <person name="Rohde M."/>
            <person name="Galperin M.Y."/>
            <person name="Jogler C."/>
        </authorList>
    </citation>
    <scope>NUCLEOTIDE SEQUENCE [LARGE SCALE GENOMIC DNA]</scope>
    <source>
        <strain evidence="1 2">Poly24</strain>
    </source>
</reference>
<sequence>MSLHTFTSNEMTVKRNFGLILCGLREVMALPLAK</sequence>
<dbReference type="Proteomes" id="UP000315082">
    <property type="component" value="Chromosome"/>
</dbReference>
<protein>
    <submittedName>
        <fullName evidence="1">Uncharacterized protein</fullName>
    </submittedName>
</protein>
<dbReference type="KEGG" id="rcf:Poly24_11720"/>
<proteinExistence type="predicted"/>
<dbReference type="AlphaFoldDB" id="A0A518JPK0"/>
<evidence type="ECO:0000313" key="1">
    <source>
        <dbReference type="EMBL" id="QDV67472.1"/>
    </source>
</evidence>
<evidence type="ECO:0000313" key="2">
    <source>
        <dbReference type="Proteomes" id="UP000315082"/>
    </source>
</evidence>
<accession>A0A518JPK0</accession>
<organism evidence="1 2">
    <name type="scientific">Rosistilla carotiformis</name>
    <dbReference type="NCBI Taxonomy" id="2528017"/>
    <lineage>
        <taxon>Bacteria</taxon>
        <taxon>Pseudomonadati</taxon>
        <taxon>Planctomycetota</taxon>
        <taxon>Planctomycetia</taxon>
        <taxon>Pirellulales</taxon>
        <taxon>Pirellulaceae</taxon>
        <taxon>Rosistilla</taxon>
    </lineage>
</organism>
<keyword evidence="2" id="KW-1185">Reference proteome</keyword>
<name>A0A518JPK0_9BACT</name>
<gene>
    <name evidence="1" type="ORF">Poly24_11720</name>
</gene>
<dbReference type="EMBL" id="CP036348">
    <property type="protein sequence ID" value="QDV67472.1"/>
    <property type="molecule type" value="Genomic_DNA"/>
</dbReference>